<protein>
    <submittedName>
        <fullName evidence="11">Regulator of RpoS</fullName>
    </submittedName>
</protein>
<comment type="subcellular location">
    <subcellularLocation>
        <location evidence="1">Cytoplasm</location>
    </subcellularLocation>
</comment>
<evidence type="ECO:0000256" key="8">
    <source>
        <dbReference type="PROSITE-ProRule" id="PRU00169"/>
    </source>
</evidence>
<evidence type="ECO:0000259" key="9">
    <source>
        <dbReference type="PROSITE" id="PS01124"/>
    </source>
</evidence>
<comment type="caution">
    <text evidence="11">The sequence shown here is derived from an EMBL/GenBank/DDBJ whole genome shotgun (WGS) entry which is preliminary data.</text>
</comment>
<keyword evidence="12" id="KW-1185">Reference proteome</keyword>
<keyword evidence="3 8" id="KW-0597">Phosphoprotein</keyword>
<keyword evidence="4" id="KW-0902">Two-component regulatory system</keyword>
<evidence type="ECO:0000313" key="11">
    <source>
        <dbReference type="EMBL" id="CAH1211333.1"/>
    </source>
</evidence>
<name>A0ABN8GMS7_9BACL</name>
<dbReference type="PANTHER" id="PTHR42713:SF3">
    <property type="entry name" value="TRANSCRIPTIONAL REGULATORY PROTEIN HPTR"/>
    <property type="match status" value="1"/>
</dbReference>
<evidence type="ECO:0000313" key="12">
    <source>
        <dbReference type="Proteomes" id="UP000838324"/>
    </source>
</evidence>
<proteinExistence type="predicted"/>
<dbReference type="SUPFAM" id="SSF52172">
    <property type="entry name" value="CheY-like"/>
    <property type="match status" value="1"/>
</dbReference>
<dbReference type="InterPro" id="IPR001789">
    <property type="entry name" value="Sig_transdc_resp-reg_receiver"/>
</dbReference>
<dbReference type="PROSITE" id="PS01124">
    <property type="entry name" value="HTH_ARAC_FAMILY_2"/>
    <property type="match status" value="1"/>
</dbReference>
<dbReference type="InterPro" id="IPR009057">
    <property type="entry name" value="Homeodomain-like_sf"/>
</dbReference>
<dbReference type="Pfam" id="PF00072">
    <property type="entry name" value="Response_reg"/>
    <property type="match status" value="1"/>
</dbReference>
<evidence type="ECO:0000256" key="7">
    <source>
        <dbReference type="ARBA" id="ARBA00023163"/>
    </source>
</evidence>
<accession>A0ABN8GMS7</accession>
<keyword evidence="2" id="KW-0963">Cytoplasm</keyword>
<dbReference type="EMBL" id="CAKMMG010000005">
    <property type="protein sequence ID" value="CAH1211333.1"/>
    <property type="molecule type" value="Genomic_DNA"/>
</dbReference>
<evidence type="ECO:0000256" key="6">
    <source>
        <dbReference type="ARBA" id="ARBA00023125"/>
    </source>
</evidence>
<keyword evidence="6" id="KW-0238">DNA-binding</keyword>
<evidence type="ECO:0000256" key="3">
    <source>
        <dbReference type="ARBA" id="ARBA00022553"/>
    </source>
</evidence>
<evidence type="ECO:0000256" key="2">
    <source>
        <dbReference type="ARBA" id="ARBA00022490"/>
    </source>
</evidence>
<dbReference type="InterPro" id="IPR018060">
    <property type="entry name" value="HTH_AraC"/>
</dbReference>
<dbReference type="PRINTS" id="PR00032">
    <property type="entry name" value="HTHARAC"/>
</dbReference>
<dbReference type="SMART" id="SM00342">
    <property type="entry name" value="HTH_ARAC"/>
    <property type="match status" value="1"/>
</dbReference>
<gene>
    <name evidence="11" type="primary">rssB_12</name>
    <name evidence="11" type="ORF">PAECIP111892_03536</name>
</gene>
<dbReference type="PROSITE" id="PS50110">
    <property type="entry name" value="RESPONSE_REGULATORY"/>
    <property type="match status" value="1"/>
</dbReference>
<feature type="domain" description="Response regulatory" evidence="10">
    <location>
        <begin position="3"/>
        <end position="120"/>
    </location>
</feature>
<evidence type="ECO:0000259" key="10">
    <source>
        <dbReference type="PROSITE" id="PS50110"/>
    </source>
</evidence>
<dbReference type="SMART" id="SM00448">
    <property type="entry name" value="REC"/>
    <property type="match status" value="1"/>
</dbReference>
<evidence type="ECO:0000256" key="4">
    <source>
        <dbReference type="ARBA" id="ARBA00023012"/>
    </source>
</evidence>
<keyword evidence="5" id="KW-0805">Transcription regulation</keyword>
<dbReference type="InterPro" id="IPR020449">
    <property type="entry name" value="Tscrpt_reg_AraC-type_HTH"/>
</dbReference>
<evidence type="ECO:0000256" key="1">
    <source>
        <dbReference type="ARBA" id="ARBA00004496"/>
    </source>
</evidence>
<dbReference type="InterPro" id="IPR011006">
    <property type="entry name" value="CheY-like_superfamily"/>
</dbReference>
<keyword evidence="7" id="KW-0804">Transcription</keyword>
<dbReference type="RefSeq" id="WP_236335266.1">
    <property type="nucleotide sequence ID" value="NZ_CAKMMG010000005.1"/>
</dbReference>
<feature type="modified residue" description="4-aspartylphosphate" evidence="8">
    <location>
        <position position="55"/>
    </location>
</feature>
<evidence type="ECO:0000256" key="5">
    <source>
        <dbReference type="ARBA" id="ARBA00023015"/>
    </source>
</evidence>
<dbReference type="SUPFAM" id="SSF46689">
    <property type="entry name" value="Homeodomain-like"/>
    <property type="match status" value="2"/>
</dbReference>
<feature type="domain" description="HTH araC/xylS-type" evidence="9">
    <location>
        <begin position="441"/>
        <end position="540"/>
    </location>
</feature>
<dbReference type="Pfam" id="PF12833">
    <property type="entry name" value="HTH_18"/>
    <property type="match status" value="1"/>
</dbReference>
<dbReference type="InterPro" id="IPR051552">
    <property type="entry name" value="HptR"/>
</dbReference>
<dbReference type="Gene3D" id="1.10.10.60">
    <property type="entry name" value="Homeodomain-like"/>
    <property type="match status" value="2"/>
</dbReference>
<dbReference type="PANTHER" id="PTHR42713">
    <property type="entry name" value="HISTIDINE KINASE-RELATED"/>
    <property type="match status" value="1"/>
</dbReference>
<dbReference type="CDD" id="cd17536">
    <property type="entry name" value="REC_YesN-like"/>
    <property type="match status" value="1"/>
</dbReference>
<organism evidence="11 12">
    <name type="scientific">Paenibacillus auburnensis</name>
    <dbReference type="NCBI Taxonomy" id="2905649"/>
    <lineage>
        <taxon>Bacteria</taxon>
        <taxon>Bacillati</taxon>
        <taxon>Bacillota</taxon>
        <taxon>Bacilli</taxon>
        <taxon>Bacillales</taxon>
        <taxon>Paenibacillaceae</taxon>
        <taxon>Paenibacillus</taxon>
    </lineage>
</organism>
<reference evidence="11" key="1">
    <citation type="submission" date="2022-01" db="EMBL/GenBank/DDBJ databases">
        <authorList>
            <person name="Criscuolo A."/>
        </authorList>
    </citation>
    <scope>NUCLEOTIDE SEQUENCE</scope>
    <source>
        <strain evidence="11">CIP111892</strain>
    </source>
</reference>
<dbReference type="Gene3D" id="3.40.50.2300">
    <property type="match status" value="1"/>
</dbReference>
<dbReference type="Proteomes" id="UP000838324">
    <property type="component" value="Unassembled WGS sequence"/>
</dbReference>
<sequence length="543" mass="60109">MFTMLIVEDERWEREGLVEFLDWPALGIGTVETAFDGIDGLEKALLLQPDIIVTDIQMPGMNGLDMAKQVRDKLPQVHIVILTGYDDFEYAREAIRFHAAEYLLKPVEEQEMLAVMTRVVARCQEERLLRLEEAHKLDLLEAGHVAFLRHALSDLLSGRAEGLGAAPELELHLTRYGELEPAAYALVVMHAPARTANDPFERQAEEVLGRPVLLVPLPEGGNADFTLLYALEAGEEKRQQELAHLLLSGLAGTEGTDPQALENSADGDWIMVCGYSAQALMQLPAACAQAARSLRHAVWNSLSGILAAGEEEAARMEFARDPEGLSRGFKELEKRIRSALGSGQLQEAGAVTGEVFDLFAAYPGAGRAYVGGLLSGLIDHLQVLAAPGHPVGQPDKAPGSLEELLACESREQMKQQMLSKLQDIASRLQEKRENKEEYVIHRVIRLVEERYGNPELSLAYLAAEVFVSPNHLGMLFKKNTGRTPIEYIQDYRLARAEELLRTTKQRVSLIAEKVGIPNTSYFGTLFKQAYGMTPGEYQIVSQR</sequence>